<proteinExistence type="predicted"/>
<dbReference type="AlphaFoldDB" id="A0A0D7A6T3"/>
<evidence type="ECO:0000256" key="1">
    <source>
        <dbReference type="SAM" id="MobiDB-lite"/>
    </source>
</evidence>
<evidence type="ECO:0000313" key="2">
    <source>
        <dbReference type="EMBL" id="KIY46430.1"/>
    </source>
</evidence>
<protein>
    <submittedName>
        <fullName evidence="2">Uncharacterized protein</fullName>
    </submittedName>
</protein>
<gene>
    <name evidence="2" type="ORF">FISHEDRAFT_75680</name>
</gene>
<sequence length="203" mass="22135">MSSTLEKLEKKIAKITSQIESMDKGGGKKRKREEVEEGGEGELAGGVDMTGALLTDNREKGKRRVPVEEAPPDDEYEESSEESGLGLGLGLGLGELGEEDKEDKGEVQGPLEDPELVGRMKELGESFEWVQEEMGDKLKGMVKDIKMVKMEVAKLFGALGDWEVGPGEAQSRIMMGDLLGQVEHPRFQMWAASVPNAVGWSVV</sequence>
<accession>A0A0D7A6T3</accession>
<feature type="compositionally biased region" description="Acidic residues" evidence="1">
    <location>
        <begin position="70"/>
        <end position="81"/>
    </location>
</feature>
<reference evidence="2 3" key="1">
    <citation type="journal article" date="2015" name="Fungal Genet. Biol.">
        <title>Evolution of novel wood decay mechanisms in Agaricales revealed by the genome sequences of Fistulina hepatica and Cylindrobasidium torrendii.</title>
        <authorList>
            <person name="Floudas D."/>
            <person name="Held B.W."/>
            <person name="Riley R."/>
            <person name="Nagy L.G."/>
            <person name="Koehler G."/>
            <person name="Ransdell A.S."/>
            <person name="Younus H."/>
            <person name="Chow J."/>
            <person name="Chiniquy J."/>
            <person name="Lipzen A."/>
            <person name="Tritt A."/>
            <person name="Sun H."/>
            <person name="Haridas S."/>
            <person name="LaButti K."/>
            <person name="Ohm R.A."/>
            <person name="Kues U."/>
            <person name="Blanchette R.A."/>
            <person name="Grigoriev I.V."/>
            <person name="Minto R.E."/>
            <person name="Hibbett D.S."/>
        </authorList>
    </citation>
    <scope>NUCLEOTIDE SEQUENCE [LARGE SCALE GENOMIC DNA]</scope>
    <source>
        <strain evidence="2 3">ATCC 64428</strain>
    </source>
</reference>
<dbReference type="Proteomes" id="UP000054144">
    <property type="component" value="Unassembled WGS sequence"/>
</dbReference>
<name>A0A0D7A6T3_9AGAR</name>
<organism evidence="2 3">
    <name type="scientific">Fistulina hepatica ATCC 64428</name>
    <dbReference type="NCBI Taxonomy" id="1128425"/>
    <lineage>
        <taxon>Eukaryota</taxon>
        <taxon>Fungi</taxon>
        <taxon>Dikarya</taxon>
        <taxon>Basidiomycota</taxon>
        <taxon>Agaricomycotina</taxon>
        <taxon>Agaricomycetes</taxon>
        <taxon>Agaricomycetidae</taxon>
        <taxon>Agaricales</taxon>
        <taxon>Fistulinaceae</taxon>
        <taxon>Fistulina</taxon>
    </lineage>
</organism>
<feature type="compositionally biased region" description="Gly residues" evidence="1">
    <location>
        <begin position="85"/>
        <end position="95"/>
    </location>
</feature>
<feature type="region of interest" description="Disordered" evidence="1">
    <location>
        <begin position="16"/>
        <end position="112"/>
    </location>
</feature>
<evidence type="ECO:0000313" key="3">
    <source>
        <dbReference type="Proteomes" id="UP000054144"/>
    </source>
</evidence>
<dbReference type="EMBL" id="KN882033">
    <property type="protein sequence ID" value="KIY46430.1"/>
    <property type="molecule type" value="Genomic_DNA"/>
</dbReference>
<keyword evidence="3" id="KW-1185">Reference proteome</keyword>